<feature type="non-terminal residue" evidence="2">
    <location>
        <position position="56"/>
    </location>
</feature>
<feature type="transmembrane region" description="Helical" evidence="1">
    <location>
        <begin position="36"/>
        <end position="55"/>
    </location>
</feature>
<protein>
    <submittedName>
        <fullName evidence="2">11229_t:CDS:1</fullName>
    </submittedName>
</protein>
<accession>A0A9N9CN72</accession>
<organism evidence="2 3">
    <name type="scientific">Dentiscutata erythropus</name>
    <dbReference type="NCBI Taxonomy" id="1348616"/>
    <lineage>
        <taxon>Eukaryota</taxon>
        <taxon>Fungi</taxon>
        <taxon>Fungi incertae sedis</taxon>
        <taxon>Mucoromycota</taxon>
        <taxon>Glomeromycotina</taxon>
        <taxon>Glomeromycetes</taxon>
        <taxon>Diversisporales</taxon>
        <taxon>Gigasporaceae</taxon>
        <taxon>Dentiscutata</taxon>
    </lineage>
</organism>
<dbReference type="AlphaFoldDB" id="A0A9N9CN72"/>
<comment type="caution">
    <text evidence="2">The sequence shown here is derived from an EMBL/GenBank/DDBJ whole genome shotgun (WGS) entry which is preliminary data.</text>
</comment>
<dbReference type="EMBL" id="CAJVPY010004020">
    <property type="protein sequence ID" value="CAG8607942.1"/>
    <property type="molecule type" value="Genomic_DNA"/>
</dbReference>
<evidence type="ECO:0000313" key="2">
    <source>
        <dbReference type="EMBL" id="CAG8607942.1"/>
    </source>
</evidence>
<sequence length="56" mass="6313">MWQHFGISLFHLLSLLGVGDKKLILFHIDIFEDVNILVFLSSHLLLLLGVSIVVVV</sequence>
<proteinExistence type="predicted"/>
<keyword evidence="1" id="KW-0472">Membrane</keyword>
<keyword evidence="1" id="KW-1133">Transmembrane helix</keyword>
<dbReference type="Proteomes" id="UP000789405">
    <property type="component" value="Unassembled WGS sequence"/>
</dbReference>
<keyword evidence="3" id="KW-1185">Reference proteome</keyword>
<name>A0A9N9CN72_9GLOM</name>
<evidence type="ECO:0000313" key="3">
    <source>
        <dbReference type="Proteomes" id="UP000789405"/>
    </source>
</evidence>
<gene>
    <name evidence="2" type="ORF">DERYTH_LOCUS7984</name>
</gene>
<reference evidence="2" key="1">
    <citation type="submission" date="2021-06" db="EMBL/GenBank/DDBJ databases">
        <authorList>
            <person name="Kallberg Y."/>
            <person name="Tangrot J."/>
            <person name="Rosling A."/>
        </authorList>
    </citation>
    <scope>NUCLEOTIDE SEQUENCE</scope>
    <source>
        <strain evidence="2">MA453B</strain>
    </source>
</reference>
<evidence type="ECO:0000256" key="1">
    <source>
        <dbReference type="SAM" id="Phobius"/>
    </source>
</evidence>
<keyword evidence="1" id="KW-0812">Transmembrane</keyword>